<evidence type="ECO:0000256" key="11">
    <source>
        <dbReference type="ARBA" id="ARBA00023157"/>
    </source>
</evidence>
<evidence type="ECO:0000313" key="15">
    <source>
        <dbReference type="EMBL" id="KAF8729540.1"/>
    </source>
</evidence>
<keyword evidence="11" id="KW-1015">Disulfide bond</keyword>
<comment type="similarity">
    <text evidence="13">Belongs to the cysteine-rich repeat secretory protein family. Plasmodesmata-located proteins (PDLD) subfamily.</text>
</comment>
<proteinExistence type="inferred from homology"/>
<evidence type="ECO:0000256" key="6">
    <source>
        <dbReference type="ARBA" id="ARBA00022729"/>
    </source>
</evidence>
<protein>
    <recommendedName>
        <fullName evidence="14">Gnk2-homologous domain-containing protein</fullName>
    </recommendedName>
</protein>
<gene>
    <name evidence="15" type="ORF">HU200_017481</name>
</gene>
<dbReference type="FunFam" id="3.30.430.20:FF:000019">
    <property type="entry name" value="Cysteine-rich repeat secretory protein 15"/>
    <property type="match status" value="1"/>
</dbReference>
<dbReference type="GO" id="GO:0005886">
    <property type="term" value="C:plasma membrane"/>
    <property type="evidence" value="ECO:0007669"/>
    <property type="project" value="UniProtKB-SubCell"/>
</dbReference>
<dbReference type="OrthoDB" id="1097929at2759"/>
<sequence length="379" mass="38948">MRRYSRGRYILSLASMRAVPNFVTSGSRRVYAGPALLFLDIKARPPPFHASRKAPPPLLKPSCHCQLAIPRPTISSARFAFSNSPAKFPPKPERERKPQAGKAINQGMATLATAATLLTTLSTLLLLLRAGTCAADDYSAFVYAGCSQGHYDASSPYASAVDSVLTSVANSAPYSPYANFTAPSDASMVGLYQCRSDLPSSICGGCVRSAISRLSTLCAWSAGGGVQLRACFVRYGNDSFLGKQDTAVLFKKCGGTPGDAGGVAMRDSALGALVAAAAPEGGGYRAGGSGGVQAMSQCVGDLGAKACSDCVSAAAAQLKAGCGYATAGEVYLGKCYARFWANGGGGFSSSSAGRHGFGLVHNAFAACFLASLAYVSLAV</sequence>
<dbReference type="InterPro" id="IPR002902">
    <property type="entry name" value="GNK2"/>
</dbReference>
<keyword evidence="4" id="KW-0945">Host-virus interaction</keyword>
<evidence type="ECO:0000256" key="5">
    <source>
        <dbReference type="ARBA" id="ARBA00022692"/>
    </source>
</evidence>
<evidence type="ECO:0000256" key="4">
    <source>
        <dbReference type="ARBA" id="ARBA00022581"/>
    </source>
</evidence>
<comment type="subcellular location">
    <subcellularLocation>
        <location evidence="12">Cell junction</location>
        <location evidence="12">Plasmodesma</location>
    </subcellularLocation>
    <subcellularLocation>
        <location evidence="1">Cell membrane</location>
        <topology evidence="1">Single-pass type I membrane protein</topology>
    </subcellularLocation>
</comment>
<evidence type="ECO:0000256" key="2">
    <source>
        <dbReference type="ARBA" id="ARBA00022448"/>
    </source>
</evidence>
<dbReference type="PANTHER" id="PTHR32080:SF3">
    <property type="entry name" value="PLASMODESMATA-LOCATED PROTEIN 7"/>
    <property type="match status" value="1"/>
</dbReference>
<evidence type="ECO:0000256" key="10">
    <source>
        <dbReference type="ARBA" id="ARBA00023136"/>
    </source>
</evidence>
<evidence type="ECO:0000256" key="13">
    <source>
        <dbReference type="ARBA" id="ARBA00038393"/>
    </source>
</evidence>
<keyword evidence="7" id="KW-0677">Repeat</keyword>
<dbReference type="InterPro" id="IPR051378">
    <property type="entry name" value="Cell2Cell_Antifungal"/>
</dbReference>
<reference evidence="15" key="1">
    <citation type="submission" date="2020-07" db="EMBL/GenBank/DDBJ databases">
        <title>Genome sequence and genetic diversity analysis of an under-domesticated orphan crop, white fonio (Digitaria exilis).</title>
        <authorList>
            <person name="Bennetzen J.L."/>
            <person name="Chen S."/>
            <person name="Ma X."/>
            <person name="Wang X."/>
            <person name="Yssel A.E.J."/>
            <person name="Chaluvadi S.R."/>
            <person name="Johnson M."/>
            <person name="Gangashetty P."/>
            <person name="Hamidou F."/>
            <person name="Sanogo M.D."/>
            <person name="Zwaenepoel A."/>
            <person name="Wallace J."/>
            <person name="Van De Peer Y."/>
            <person name="Van Deynze A."/>
        </authorList>
    </citation>
    <scope>NUCLEOTIDE SEQUENCE</scope>
    <source>
        <tissue evidence="15">Leaves</tissue>
    </source>
</reference>
<keyword evidence="16" id="KW-1185">Reference proteome</keyword>
<evidence type="ECO:0000256" key="9">
    <source>
        <dbReference type="ARBA" id="ARBA00022989"/>
    </source>
</evidence>
<dbReference type="PANTHER" id="PTHR32080">
    <property type="entry name" value="ANTIFUNGAL PROTEIN GINKBILOBIN-2-LIKE"/>
    <property type="match status" value="1"/>
</dbReference>
<dbReference type="PROSITE" id="PS51473">
    <property type="entry name" value="GNK2"/>
    <property type="match status" value="2"/>
</dbReference>
<dbReference type="CDD" id="cd23509">
    <property type="entry name" value="Gnk2-like"/>
    <property type="match status" value="2"/>
</dbReference>
<evidence type="ECO:0000256" key="8">
    <source>
        <dbReference type="ARBA" id="ARBA00022949"/>
    </source>
</evidence>
<keyword evidence="6" id="KW-0732">Signal</keyword>
<dbReference type="InterPro" id="IPR038408">
    <property type="entry name" value="GNK2_sf"/>
</dbReference>
<keyword evidence="5" id="KW-0812">Transmembrane</keyword>
<keyword evidence="8" id="KW-0965">Cell junction</keyword>
<dbReference type="EMBL" id="JACEFO010001623">
    <property type="protein sequence ID" value="KAF8729540.1"/>
    <property type="molecule type" value="Genomic_DNA"/>
</dbReference>
<feature type="domain" description="Gnk2-homologous" evidence="14">
    <location>
        <begin position="139"/>
        <end position="240"/>
    </location>
</feature>
<dbReference type="Pfam" id="PF01657">
    <property type="entry name" value="Stress-antifung"/>
    <property type="match status" value="2"/>
</dbReference>
<dbReference type="Proteomes" id="UP000636709">
    <property type="component" value="Unassembled WGS sequence"/>
</dbReference>
<name>A0A835F6J7_9POAL</name>
<evidence type="ECO:0000256" key="3">
    <source>
        <dbReference type="ARBA" id="ARBA00022475"/>
    </source>
</evidence>
<evidence type="ECO:0000256" key="7">
    <source>
        <dbReference type="ARBA" id="ARBA00022737"/>
    </source>
</evidence>
<dbReference type="GO" id="GO:0009506">
    <property type="term" value="C:plasmodesma"/>
    <property type="evidence" value="ECO:0007669"/>
    <property type="project" value="UniProtKB-SubCell"/>
</dbReference>
<accession>A0A835F6J7</accession>
<evidence type="ECO:0000313" key="16">
    <source>
        <dbReference type="Proteomes" id="UP000636709"/>
    </source>
</evidence>
<evidence type="ECO:0000259" key="14">
    <source>
        <dbReference type="PROSITE" id="PS51473"/>
    </source>
</evidence>
<evidence type="ECO:0000256" key="12">
    <source>
        <dbReference type="ARBA" id="ARBA00024184"/>
    </source>
</evidence>
<organism evidence="15 16">
    <name type="scientific">Digitaria exilis</name>
    <dbReference type="NCBI Taxonomy" id="1010633"/>
    <lineage>
        <taxon>Eukaryota</taxon>
        <taxon>Viridiplantae</taxon>
        <taxon>Streptophyta</taxon>
        <taxon>Embryophyta</taxon>
        <taxon>Tracheophyta</taxon>
        <taxon>Spermatophyta</taxon>
        <taxon>Magnoliopsida</taxon>
        <taxon>Liliopsida</taxon>
        <taxon>Poales</taxon>
        <taxon>Poaceae</taxon>
        <taxon>PACMAD clade</taxon>
        <taxon>Panicoideae</taxon>
        <taxon>Panicodae</taxon>
        <taxon>Paniceae</taxon>
        <taxon>Anthephorinae</taxon>
        <taxon>Digitaria</taxon>
    </lineage>
</organism>
<keyword evidence="3" id="KW-1003">Cell membrane</keyword>
<evidence type="ECO:0000256" key="1">
    <source>
        <dbReference type="ARBA" id="ARBA00004251"/>
    </source>
</evidence>
<dbReference type="FunFam" id="3.30.430.20:FF:000001">
    <property type="entry name" value="cysteine-rich repeat secretory protein 3"/>
    <property type="match status" value="1"/>
</dbReference>
<keyword evidence="9" id="KW-1133">Transmembrane helix</keyword>
<keyword evidence="2" id="KW-0813">Transport</keyword>
<dbReference type="Gene3D" id="3.30.430.20">
    <property type="entry name" value="Gnk2 domain, C-X8-C-X2-C motif"/>
    <property type="match status" value="2"/>
</dbReference>
<dbReference type="AlphaFoldDB" id="A0A835F6J7"/>
<keyword evidence="10" id="KW-0472">Membrane</keyword>
<feature type="domain" description="Gnk2-homologous" evidence="14">
    <location>
        <begin position="244"/>
        <end position="344"/>
    </location>
</feature>
<comment type="caution">
    <text evidence="15">The sequence shown here is derived from an EMBL/GenBank/DDBJ whole genome shotgun (WGS) entry which is preliminary data.</text>
</comment>